<dbReference type="CDD" id="cd08894">
    <property type="entry name" value="SRPBCC_CalC_Aha1-like_1"/>
    <property type="match status" value="1"/>
</dbReference>
<evidence type="ECO:0000256" key="1">
    <source>
        <dbReference type="ARBA" id="ARBA00006817"/>
    </source>
</evidence>
<accession>A0A1T4Z124</accession>
<dbReference type="SUPFAM" id="SSF55961">
    <property type="entry name" value="Bet v1-like"/>
    <property type="match status" value="2"/>
</dbReference>
<dbReference type="Proteomes" id="UP000190774">
    <property type="component" value="Unassembled WGS sequence"/>
</dbReference>
<name>A0A1T4Z124_9BACT</name>
<dbReference type="STRING" id="48467.SAMN02745166_04778"/>
<keyword evidence="4" id="KW-1185">Reference proteome</keyword>
<dbReference type="InterPro" id="IPR013538">
    <property type="entry name" value="ASHA1/2-like_C"/>
</dbReference>
<gene>
    <name evidence="3" type="ORF">SAMN02745166_04778</name>
</gene>
<evidence type="ECO:0000313" key="4">
    <source>
        <dbReference type="Proteomes" id="UP000190774"/>
    </source>
</evidence>
<organism evidence="3 4">
    <name type="scientific">Prosthecobacter debontii</name>
    <dbReference type="NCBI Taxonomy" id="48467"/>
    <lineage>
        <taxon>Bacteria</taxon>
        <taxon>Pseudomonadati</taxon>
        <taxon>Verrucomicrobiota</taxon>
        <taxon>Verrucomicrobiia</taxon>
        <taxon>Verrucomicrobiales</taxon>
        <taxon>Verrucomicrobiaceae</taxon>
        <taxon>Prosthecobacter</taxon>
    </lineage>
</organism>
<feature type="domain" description="Activator of Hsp90 ATPase homologue 1/2-like C-terminal" evidence="2">
    <location>
        <begin position="170"/>
        <end position="320"/>
    </location>
</feature>
<reference evidence="4" key="1">
    <citation type="submission" date="2017-02" db="EMBL/GenBank/DDBJ databases">
        <authorList>
            <person name="Varghese N."/>
            <person name="Submissions S."/>
        </authorList>
    </citation>
    <scope>NUCLEOTIDE SEQUENCE [LARGE SCALE GENOMIC DNA]</scope>
    <source>
        <strain evidence="4">ATCC 700200</strain>
    </source>
</reference>
<dbReference type="EMBL" id="FUYE01000024">
    <property type="protein sequence ID" value="SKB07747.1"/>
    <property type="molecule type" value="Genomic_DNA"/>
</dbReference>
<protein>
    <submittedName>
        <fullName evidence="3">Uncharacterized conserved protein YndB, AHSA1/START domain</fullName>
    </submittedName>
</protein>
<dbReference type="Gene3D" id="3.30.530.20">
    <property type="match status" value="2"/>
</dbReference>
<dbReference type="Pfam" id="PF08327">
    <property type="entry name" value="AHSA1"/>
    <property type="match status" value="2"/>
</dbReference>
<dbReference type="PANTHER" id="PTHR36929">
    <property type="entry name" value="ATTACHMENT SUBUNIT, PUTATIVE-RELATED"/>
    <property type="match status" value="1"/>
</dbReference>
<dbReference type="PANTHER" id="PTHR36929:SF5">
    <property type="entry name" value="BLR6751 PROTEIN"/>
    <property type="match status" value="1"/>
</dbReference>
<comment type="similarity">
    <text evidence="1">Belongs to the AHA1 family.</text>
</comment>
<evidence type="ECO:0000313" key="3">
    <source>
        <dbReference type="EMBL" id="SKB07747.1"/>
    </source>
</evidence>
<dbReference type="AlphaFoldDB" id="A0A1T4Z124"/>
<proteinExistence type="inferred from homology"/>
<feature type="domain" description="Activator of Hsp90 ATPase homologue 1/2-like C-terminal" evidence="2">
    <location>
        <begin position="24"/>
        <end position="150"/>
    </location>
</feature>
<evidence type="ECO:0000259" key="2">
    <source>
        <dbReference type="Pfam" id="PF08327"/>
    </source>
</evidence>
<sequence length="323" mass="37284">MSVLTSDLTAGSATEIVTSRFLNHPRDLVYEAFHHPDHLMHWWGPTGFTNTFHEFDPVPGGAWRFTMHSPAGVDYFNASDFVELARPERIVFVHLQPVHFFQMTLLFTEEGTGTRVTWRMCFEDEQEVVKLGKFIHAANEQNMDRLQRHLQSMPSMPETFRTFMISRNLKASRQRVFEAWTNASQLSQWWGPHAYTNPECRLDFRPGGAWNIVMQSPDEVRFPISGRFQEIILGEKIVTTLDCSAHPPEWQDMIKPNRSEDETNPAGEIRQTVIFTGNEQRTTLTVRLTFESVEIYHAFIRTGIHDGWNESLESLAGLLERGD</sequence>
<dbReference type="RefSeq" id="WP_176159638.1">
    <property type="nucleotide sequence ID" value="NZ_FUYE01000024.1"/>
</dbReference>
<dbReference type="InterPro" id="IPR023393">
    <property type="entry name" value="START-like_dom_sf"/>
</dbReference>